<reference evidence="1" key="2">
    <citation type="submission" date="2025-03" db="EMBL/GenBank/DDBJ databases">
        <authorList>
            <consortium name="ELIXIR-Norway"/>
            <consortium name="Elixir Norway"/>
        </authorList>
    </citation>
    <scope>NUCLEOTIDE SEQUENCE</scope>
</reference>
<evidence type="ECO:0000313" key="1">
    <source>
        <dbReference type="EMBL" id="CAN0527370.1"/>
    </source>
</evidence>
<dbReference type="Proteomes" id="UP001162501">
    <property type="component" value="Chromosome 5"/>
</dbReference>
<gene>
    <name evidence="1" type="ORF">MRATA1EN22A_LOCUS24236</name>
</gene>
<dbReference type="EMBL" id="OX596089">
    <property type="protein sequence ID" value="CAN0527370.1"/>
    <property type="molecule type" value="Genomic_DNA"/>
</dbReference>
<sequence length="111" mass="11801">MIKTHQSIIAISSVQSLSCVQLCNPMDYSTPGFAVHHQLPVLAQTHVHRVSDAIQPSHPLSSPSPPTFQSFPASGSFQMSQFFASGGQSIGVSASVSPSNEHPGLISFRID</sequence>
<name>A0AC59ZXQ1_RANTA</name>
<organism evidence="1 2">
    <name type="scientific">Rangifer tarandus platyrhynchus</name>
    <name type="common">Svalbard reindeer</name>
    <dbReference type="NCBI Taxonomy" id="3082113"/>
    <lineage>
        <taxon>Eukaryota</taxon>
        <taxon>Metazoa</taxon>
        <taxon>Chordata</taxon>
        <taxon>Craniata</taxon>
        <taxon>Vertebrata</taxon>
        <taxon>Euteleostomi</taxon>
        <taxon>Mammalia</taxon>
        <taxon>Eutheria</taxon>
        <taxon>Laurasiatheria</taxon>
        <taxon>Artiodactyla</taxon>
        <taxon>Ruminantia</taxon>
        <taxon>Pecora</taxon>
        <taxon>Cervidae</taxon>
        <taxon>Odocoileinae</taxon>
        <taxon>Rangifer</taxon>
    </lineage>
</organism>
<protein>
    <submittedName>
        <fullName evidence="1">Uncharacterized protein</fullName>
    </submittedName>
</protein>
<proteinExistence type="predicted"/>
<accession>A0AC59ZXQ1</accession>
<evidence type="ECO:0000313" key="2">
    <source>
        <dbReference type="Proteomes" id="UP001162501"/>
    </source>
</evidence>
<reference evidence="1" key="1">
    <citation type="submission" date="2023-05" db="EMBL/GenBank/DDBJ databases">
        <authorList>
            <consortium name="ELIXIR-Norway"/>
        </authorList>
    </citation>
    <scope>NUCLEOTIDE SEQUENCE</scope>
</reference>